<evidence type="ECO:0000313" key="2">
    <source>
        <dbReference type="Proteomes" id="UP000232323"/>
    </source>
</evidence>
<sequence>MLLRVGRHSSCRQGPHLGTGRRKIGFYQQQPHIQSEIASLATNSTASDVIVLDFDGVLVDSEPEITASALVAARERWPQAFSHLNLDREAAVKEKMRIVRPVLVRGFESMVMLRMLVEDLNNANKILENWSQVLPAQLDMYGETQADLSALYERVRNSWMTEKPESWMQLHKEYPGVTDALRECPYPLYFASSKAGHRVSALMRAVMDLEVPKSSPSLYASLIPPEEAKADALRSIMTQPVCKGVGASLHFVDDRLETLLAIQKDPGLASKWKLYLASWGYCTSQEVTTAARTSGITILNLNGFKELLRFGLVMSVHDVCEPVQLEVEQ</sequence>
<dbReference type="Proteomes" id="UP000232323">
    <property type="component" value="Unassembled WGS sequence"/>
</dbReference>
<dbReference type="InterPro" id="IPR036412">
    <property type="entry name" value="HAD-like_sf"/>
</dbReference>
<comment type="caution">
    <text evidence="1">The sequence shown here is derived from an EMBL/GenBank/DDBJ whole genome shotgun (WGS) entry which is preliminary data.</text>
</comment>
<dbReference type="AlphaFoldDB" id="A0A250X2G4"/>
<name>A0A250X2G4_9CHLO</name>
<dbReference type="STRING" id="1157962.A0A250X2G4"/>
<reference evidence="1 2" key="1">
    <citation type="submission" date="2017-08" db="EMBL/GenBank/DDBJ databases">
        <title>Acidophilic green algal genome provides insights into adaptation to an acidic environment.</title>
        <authorList>
            <person name="Hirooka S."/>
            <person name="Hirose Y."/>
            <person name="Kanesaki Y."/>
            <person name="Higuchi S."/>
            <person name="Fujiwara T."/>
            <person name="Onuma R."/>
            <person name="Era A."/>
            <person name="Ohbayashi R."/>
            <person name="Uzuka A."/>
            <person name="Nozaki H."/>
            <person name="Yoshikawa H."/>
            <person name="Miyagishima S.Y."/>
        </authorList>
    </citation>
    <scope>NUCLEOTIDE SEQUENCE [LARGE SCALE GENOMIC DNA]</scope>
    <source>
        <strain evidence="1 2">NIES-2499</strain>
    </source>
</reference>
<gene>
    <name evidence="1" type="ORF">CEUSTIGMA_g4713.t1</name>
</gene>
<accession>A0A250X2G4</accession>
<evidence type="ECO:0000313" key="1">
    <source>
        <dbReference type="EMBL" id="GAX77267.1"/>
    </source>
</evidence>
<dbReference type="OrthoDB" id="417952at2759"/>
<proteinExistence type="predicted"/>
<dbReference type="EMBL" id="BEGY01000023">
    <property type="protein sequence ID" value="GAX77267.1"/>
    <property type="molecule type" value="Genomic_DNA"/>
</dbReference>
<keyword evidence="2" id="KW-1185">Reference proteome</keyword>
<protein>
    <submittedName>
        <fullName evidence="1">Uncharacterized protein</fullName>
    </submittedName>
</protein>
<dbReference type="SUPFAM" id="SSF56784">
    <property type="entry name" value="HAD-like"/>
    <property type="match status" value="1"/>
</dbReference>
<organism evidence="1 2">
    <name type="scientific">Chlamydomonas eustigma</name>
    <dbReference type="NCBI Taxonomy" id="1157962"/>
    <lineage>
        <taxon>Eukaryota</taxon>
        <taxon>Viridiplantae</taxon>
        <taxon>Chlorophyta</taxon>
        <taxon>core chlorophytes</taxon>
        <taxon>Chlorophyceae</taxon>
        <taxon>CS clade</taxon>
        <taxon>Chlamydomonadales</taxon>
        <taxon>Chlamydomonadaceae</taxon>
        <taxon>Chlamydomonas</taxon>
    </lineage>
</organism>